<dbReference type="Proteomes" id="UP000255367">
    <property type="component" value="Unassembled WGS sequence"/>
</dbReference>
<evidence type="ECO:0000256" key="3">
    <source>
        <dbReference type="ARBA" id="ARBA00029440"/>
    </source>
</evidence>
<dbReference type="EMBL" id="UHIO01000001">
    <property type="protein sequence ID" value="SUP42906.1"/>
    <property type="molecule type" value="Genomic_DNA"/>
</dbReference>
<dbReference type="AlphaFoldDB" id="A0A380NMD7"/>
<dbReference type="GO" id="GO:0004665">
    <property type="term" value="F:prephenate dehydrogenase (NADP+) activity"/>
    <property type="evidence" value="ECO:0007669"/>
    <property type="project" value="InterPro"/>
</dbReference>
<name>A0A380NMD7_9FIRM</name>
<dbReference type="SUPFAM" id="SSF48179">
    <property type="entry name" value="6-phosphogluconate dehydrogenase C-terminal domain-like"/>
    <property type="match status" value="1"/>
</dbReference>
<protein>
    <submittedName>
        <fullName evidence="5">Arogenate dehydrogenase</fullName>
        <ecNumber evidence="5">1.3.1.43</ecNumber>
    </submittedName>
</protein>
<dbReference type="InterPro" id="IPR036291">
    <property type="entry name" value="NAD(P)-bd_dom_sf"/>
</dbReference>
<keyword evidence="2 5" id="KW-0560">Oxidoreductase</keyword>
<keyword evidence="6" id="KW-1185">Reference proteome</keyword>
<dbReference type="EC" id="1.3.1.43" evidence="5"/>
<dbReference type="InterPro" id="IPR046826">
    <property type="entry name" value="PDH_N"/>
</dbReference>
<evidence type="ECO:0000256" key="2">
    <source>
        <dbReference type="ARBA" id="ARBA00023002"/>
    </source>
</evidence>
<dbReference type="InterPro" id="IPR008927">
    <property type="entry name" value="6-PGluconate_DH-like_C_sf"/>
</dbReference>
<dbReference type="Gene3D" id="1.10.3660.10">
    <property type="entry name" value="6-phosphogluconate dehydrogenase C-terminal like domain"/>
    <property type="match status" value="1"/>
</dbReference>
<dbReference type="PANTHER" id="PTHR21363">
    <property type="entry name" value="PREPHENATE DEHYDROGENASE"/>
    <property type="match status" value="1"/>
</dbReference>
<dbReference type="Gene3D" id="3.40.50.720">
    <property type="entry name" value="NAD(P)-binding Rossmann-like Domain"/>
    <property type="match status" value="1"/>
</dbReference>
<dbReference type="PANTHER" id="PTHR21363:SF0">
    <property type="entry name" value="PREPHENATE DEHYDROGENASE [NADP(+)]"/>
    <property type="match status" value="1"/>
</dbReference>
<evidence type="ECO:0000313" key="5">
    <source>
        <dbReference type="EMBL" id="SUP42906.1"/>
    </source>
</evidence>
<comment type="pathway">
    <text evidence="3">Amino-acid biosynthesis.</text>
</comment>
<dbReference type="InterPro" id="IPR050812">
    <property type="entry name" value="Preph/Arog_dehydrog"/>
</dbReference>
<dbReference type="Pfam" id="PF20463">
    <property type="entry name" value="PDH_C"/>
    <property type="match status" value="1"/>
</dbReference>
<organism evidence="5 6">
    <name type="scientific">Veillonella criceti</name>
    <dbReference type="NCBI Taxonomy" id="103891"/>
    <lineage>
        <taxon>Bacteria</taxon>
        <taxon>Bacillati</taxon>
        <taxon>Bacillota</taxon>
        <taxon>Negativicutes</taxon>
        <taxon>Veillonellales</taxon>
        <taxon>Veillonellaceae</taxon>
        <taxon>Veillonella</taxon>
    </lineage>
</organism>
<evidence type="ECO:0000256" key="1">
    <source>
        <dbReference type="ARBA" id="ARBA00007964"/>
    </source>
</evidence>
<dbReference type="GO" id="GO:0006571">
    <property type="term" value="P:tyrosine biosynthetic process"/>
    <property type="evidence" value="ECO:0007669"/>
    <property type="project" value="InterPro"/>
</dbReference>
<dbReference type="Pfam" id="PF02153">
    <property type="entry name" value="PDH_N"/>
    <property type="match status" value="1"/>
</dbReference>
<evidence type="ECO:0000313" key="6">
    <source>
        <dbReference type="Proteomes" id="UP000255367"/>
    </source>
</evidence>
<evidence type="ECO:0000259" key="4">
    <source>
        <dbReference type="PROSITE" id="PS51176"/>
    </source>
</evidence>
<gene>
    <name evidence="5" type="primary">tyrC</name>
    <name evidence="5" type="ORF">NCTC12020_00990</name>
</gene>
<dbReference type="GO" id="GO:0008977">
    <property type="term" value="F:prephenate dehydrogenase (NAD+) activity"/>
    <property type="evidence" value="ECO:0007669"/>
    <property type="project" value="InterPro"/>
</dbReference>
<dbReference type="PROSITE" id="PS51176">
    <property type="entry name" value="PDH_ADH"/>
    <property type="match status" value="1"/>
</dbReference>
<dbReference type="GO" id="GO:0070403">
    <property type="term" value="F:NAD+ binding"/>
    <property type="evidence" value="ECO:0007669"/>
    <property type="project" value="InterPro"/>
</dbReference>
<feature type="domain" description="Prephenate/arogenate dehydrogenase" evidence="4">
    <location>
        <begin position="3"/>
        <end position="287"/>
    </location>
</feature>
<sequence>MKRTVGIIGLGLLGGSLAKGLALHPDYEVIGYARRSHIGAQAMADGVVKAAYTEARAVVEQADILVFALPPDTNARLFEELAPYIQPRTLITDVSSTKVNFARTVKQYIPMGAHFVSIHPMAGSEKGGYAMAQADLFKGCTWIVLTDESEPSWSEAGAQELVAMGEYLGGRVEQIAMKDHDGFMATVSHMPHTVAAMIATLAGGDAHGALRLRLAAGGFRDITRVAGGNPAMWREIITSNRQEVVRALSQLEEQILHIKNLLLTSDDDTLETYLKIAKTIRDDFSHL</sequence>
<accession>A0A380NMD7</accession>
<dbReference type="OrthoDB" id="9802008at2"/>
<dbReference type="SUPFAM" id="SSF51735">
    <property type="entry name" value="NAD(P)-binding Rossmann-fold domains"/>
    <property type="match status" value="1"/>
</dbReference>
<comment type="similarity">
    <text evidence="1">Belongs to the prephenate/arogenate dehydrogenase family.</text>
</comment>
<dbReference type="GO" id="GO:0047794">
    <property type="term" value="F:cyclohexadienyl dehydrogenase activity"/>
    <property type="evidence" value="ECO:0007669"/>
    <property type="project" value="UniProtKB-EC"/>
</dbReference>
<dbReference type="InterPro" id="IPR046825">
    <property type="entry name" value="PDH_C"/>
</dbReference>
<dbReference type="InterPro" id="IPR003099">
    <property type="entry name" value="Prephen_DH"/>
</dbReference>
<proteinExistence type="inferred from homology"/>
<reference evidence="5 6" key="1">
    <citation type="submission" date="2018-06" db="EMBL/GenBank/DDBJ databases">
        <authorList>
            <consortium name="Pathogen Informatics"/>
            <person name="Doyle S."/>
        </authorList>
    </citation>
    <scope>NUCLEOTIDE SEQUENCE [LARGE SCALE GENOMIC DNA]</scope>
    <source>
        <strain evidence="5 6">NCTC12020</strain>
    </source>
</reference>